<proteinExistence type="predicted"/>
<dbReference type="SUPFAM" id="SSF56204">
    <property type="entry name" value="Hect, E3 ligase catalytic domain"/>
    <property type="match status" value="1"/>
</dbReference>
<evidence type="ECO:0000256" key="1">
    <source>
        <dbReference type="ARBA" id="ARBA00022786"/>
    </source>
</evidence>
<comment type="caution">
    <text evidence="2">Lacks conserved residue(s) required for the propagation of feature annotation.</text>
</comment>
<dbReference type="Gene3D" id="3.90.1750.10">
    <property type="entry name" value="Hect, E3 ligase catalytic domains"/>
    <property type="match status" value="1"/>
</dbReference>
<dbReference type="OrthoDB" id="5988921at2759"/>
<accession>A0A7D9KXK8</accession>
<feature type="region of interest" description="Disordered" evidence="3">
    <location>
        <begin position="58"/>
        <end position="80"/>
    </location>
</feature>
<evidence type="ECO:0000313" key="5">
    <source>
        <dbReference type="Proteomes" id="UP001152795"/>
    </source>
</evidence>
<dbReference type="EMBL" id="CACRXK020011233">
    <property type="protein sequence ID" value="CAB4021032.1"/>
    <property type="molecule type" value="Genomic_DNA"/>
</dbReference>
<keyword evidence="5" id="KW-1185">Reference proteome</keyword>
<comment type="caution">
    <text evidence="4">The sequence shown here is derived from an EMBL/GenBank/DDBJ whole genome shotgun (WGS) entry which is preliminary data.</text>
</comment>
<dbReference type="AlphaFoldDB" id="A0A7D9KXK8"/>
<feature type="compositionally biased region" description="Acidic residues" evidence="3">
    <location>
        <begin position="236"/>
        <end position="246"/>
    </location>
</feature>
<organism evidence="4 5">
    <name type="scientific">Paramuricea clavata</name>
    <name type="common">Red gorgonian</name>
    <name type="synonym">Violescent sea-whip</name>
    <dbReference type="NCBI Taxonomy" id="317549"/>
    <lineage>
        <taxon>Eukaryota</taxon>
        <taxon>Metazoa</taxon>
        <taxon>Cnidaria</taxon>
        <taxon>Anthozoa</taxon>
        <taxon>Octocorallia</taxon>
        <taxon>Malacalcyonacea</taxon>
        <taxon>Plexauridae</taxon>
        <taxon>Paramuricea</taxon>
    </lineage>
</organism>
<evidence type="ECO:0000313" key="4">
    <source>
        <dbReference type="EMBL" id="CAB4021032.1"/>
    </source>
</evidence>
<dbReference type="InterPro" id="IPR000569">
    <property type="entry name" value="HECT_dom"/>
</dbReference>
<dbReference type="GO" id="GO:0004842">
    <property type="term" value="F:ubiquitin-protein transferase activity"/>
    <property type="evidence" value="ECO:0007669"/>
    <property type="project" value="InterPro"/>
</dbReference>
<name>A0A7D9KXK8_PARCT</name>
<keyword evidence="1 2" id="KW-0833">Ubl conjugation pathway</keyword>
<keyword evidence="4" id="KW-0436">Ligase</keyword>
<reference evidence="4" key="1">
    <citation type="submission" date="2020-04" db="EMBL/GenBank/DDBJ databases">
        <authorList>
            <person name="Alioto T."/>
            <person name="Alioto T."/>
            <person name="Gomez Garrido J."/>
        </authorList>
    </citation>
    <scope>NUCLEOTIDE SEQUENCE</scope>
    <source>
        <strain evidence="4">A484AB</strain>
    </source>
</reference>
<evidence type="ECO:0000256" key="2">
    <source>
        <dbReference type="PROSITE-ProRule" id="PRU00104"/>
    </source>
</evidence>
<feature type="region of interest" description="Disordered" evidence="3">
    <location>
        <begin position="230"/>
        <end position="254"/>
    </location>
</feature>
<feature type="compositionally biased region" description="Low complexity" evidence="3">
    <location>
        <begin position="69"/>
        <end position="80"/>
    </location>
</feature>
<evidence type="ECO:0000256" key="3">
    <source>
        <dbReference type="SAM" id="MobiDB-lite"/>
    </source>
</evidence>
<dbReference type="PROSITE" id="PS50237">
    <property type="entry name" value="HECT"/>
    <property type="match status" value="1"/>
</dbReference>
<protein>
    <submittedName>
        <fullName evidence="4">G2 M phase-specific E3 ubiquitin- ligase-like</fullName>
    </submittedName>
</protein>
<dbReference type="GO" id="GO:0016874">
    <property type="term" value="F:ligase activity"/>
    <property type="evidence" value="ECO:0007669"/>
    <property type="project" value="UniProtKB-KW"/>
</dbReference>
<dbReference type="InterPro" id="IPR035983">
    <property type="entry name" value="Hect_E3_ubiquitin_ligase"/>
</dbReference>
<feature type="compositionally biased region" description="Polar residues" evidence="3">
    <location>
        <begin position="58"/>
        <end position="67"/>
    </location>
</feature>
<gene>
    <name evidence="4" type="ORF">PACLA_8A087559</name>
</gene>
<sequence>MEGNRSRLFICVQCGCHLENSFRFCPKCGMQLIVNTQINGLGGGNSQIRSPDVSNVSRTRMSQSNVIATPVPSTSSSTRTHVQTKLPGFEFFKASKEKERRGFNIRGKGKKKRHIEAQSVVILVGIMGANKKPKRCETLPVNVQTTATPEAIIEAAVTKHVAFNKRFNGDLTYRLVYRDGTKVRYIPGTNPPEPFVLMRYKEASGFGYSKITFFFEVRNVITDLREVIESDSHSDDIDDDDDDGDDNSFTATASQPTFGENELVEISKKSEKEPCEVTMMVNCPTCGGKYPVSEIEEHADLCADYSVEQPDPLPDVMKPEVIRLSLRRKSLWLDYSKARKSSYHPSHPIKITFCGEQAIDDGGPRREFFSVMLEYCRSRLFSEGIPINSVMALANEDFRVAGELMAMSIVQGGPGPYLFSSVIYNIISKDLAFEDCKSSFIKDTCQKVCQKLNTLTLKVL</sequence>
<dbReference type="Proteomes" id="UP001152795">
    <property type="component" value="Unassembled WGS sequence"/>
</dbReference>